<sequence length="51" mass="5235">MGPGTGAEPAGATGFRYALVRPDGVIAWVGADRPDPAGWPIDVPVEAFGIR</sequence>
<organism evidence="1 2">
    <name type="scientific">Tsukamurella soli</name>
    <dbReference type="NCBI Taxonomy" id="644556"/>
    <lineage>
        <taxon>Bacteria</taxon>
        <taxon>Bacillati</taxon>
        <taxon>Actinomycetota</taxon>
        <taxon>Actinomycetes</taxon>
        <taxon>Mycobacteriales</taxon>
        <taxon>Tsukamurellaceae</taxon>
        <taxon>Tsukamurella</taxon>
    </lineage>
</organism>
<proteinExistence type="predicted"/>
<protein>
    <submittedName>
        <fullName evidence="1">Uncharacterized protein</fullName>
    </submittedName>
</protein>
<dbReference type="RefSeq" id="WP_344996280.1">
    <property type="nucleotide sequence ID" value="NZ_BAABFR010000037.1"/>
</dbReference>
<dbReference type="Gene3D" id="3.40.30.120">
    <property type="match status" value="1"/>
</dbReference>
<keyword evidence="2" id="KW-1185">Reference proteome</keyword>
<reference evidence="2" key="1">
    <citation type="journal article" date="2019" name="Int. J. Syst. Evol. Microbiol.">
        <title>The Global Catalogue of Microorganisms (GCM) 10K type strain sequencing project: providing services to taxonomists for standard genome sequencing and annotation.</title>
        <authorList>
            <consortium name="The Broad Institute Genomics Platform"/>
            <consortium name="The Broad Institute Genome Sequencing Center for Infectious Disease"/>
            <person name="Wu L."/>
            <person name="Ma J."/>
        </authorList>
    </citation>
    <scope>NUCLEOTIDE SEQUENCE [LARGE SCALE GENOMIC DNA]</scope>
    <source>
        <strain evidence="2">JCM 17688</strain>
    </source>
</reference>
<evidence type="ECO:0000313" key="1">
    <source>
        <dbReference type="EMBL" id="GAA4394250.1"/>
    </source>
</evidence>
<comment type="caution">
    <text evidence="1">The sequence shown here is derived from an EMBL/GenBank/DDBJ whole genome shotgun (WGS) entry which is preliminary data.</text>
</comment>
<evidence type="ECO:0000313" key="2">
    <source>
        <dbReference type="Proteomes" id="UP001500635"/>
    </source>
</evidence>
<dbReference type="EMBL" id="BAABFR010000037">
    <property type="protein sequence ID" value="GAA4394250.1"/>
    <property type="molecule type" value="Genomic_DNA"/>
</dbReference>
<accession>A0ABP8JPX0</accession>
<name>A0ABP8JPX0_9ACTN</name>
<dbReference type="Proteomes" id="UP001500635">
    <property type="component" value="Unassembled WGS sequence"/>
</dbReference>
<gene>
    <name evidence="1" type="ORF">GCM10023147_25950</name>
</gene>